<evidence type="ECO:0000259" key="9">
    <source>
        <dbReference type="Pfam" id="PF02397"/>
    </source>
</evidence>
<dbReference type="Gene3D" id="3.40.50.720">
    <property type="entry name" value="NAD(P)-binding Rossmann-like Domain"/>
    <property type="match status" value="1"/>
</dbReference>
<evidence type="ECO:0000313" key="10">
    <source>
        <dbReference type="EMBL" id="MFD1952575.1"/>
    </source>
</evidence>
<dbReference type="NCBIfam" id="TIGR03025">
    <property type="entry name" value="EPS_sugtrans"/>
    <property type="match status" value="1"/>
</dbReference>
<dbReference type="Pfam" id="PF02397">
    <property type="entry name" value="Bac_transf"/>
    <property type="match status" value="1"/>
</dbReference>
<comment type="subcellular location">
    <subcellularLocation>
        <location evidence="1">Membrane</location>
        <topology evidence="1">Multi-pass membrane protein</topology>
    </subcellularLocation>
</comment>
<dbReference type="PANTHER" id="PTHR30576">
    <property type="entry name" value="COLANIC BIOSYNTHESIS UDP-GLUCOSE LIPID CARRIER TRANSFERASE"/>
    <property type="match status" value="1"/>
</dbReference>
<dbReference type="Proteomes" id="UP001597400">
    <property type="component" value="Unassembled WGS sequence"/>
</dbReference>
<dbReference type="GO" id="GO:0089702">
    <property type="term" value="F:undecaprenyl-phosphate glucose phosphotransferase activity"/>
    <property type="evidence" value="ECO:0007669"/>
    <property type="project" value="UniProtKB-EC"/>
</dbReference>
<reference evidence="11" key="1">
    <citation type="journal article" date="2019" name="Int. J. Syst. Evol. Microbiol.">
        <title>The Global Catalogue of Microorganisms (GCM) 10K type strain sequencing project: providing services to taxonomists for standard genome sequencing and annotation.</title>
        <authorList>
            <consortium name="The Broad Institute Genomics Platform"/>
            <consortium name="The Broad Institute Genome Sequencing Center for Infectious Disease"/>
            <person name="Wu L."/>
            <person name="Ma J."/>
        </authorList>
    </citation>
    <scope>NUCLEOTIDE SEQUENCE [LARGE SCALE GENOMIC DNA]</scope>
    <source>
        <strain evidence="11">CGMCC 1.12702</strain>
    </source>
</reference>
<evidence type="ECO:0000313" key="11">
    <source>
        <dbReference type="Proteomes" id="UP001597400"/>
    </source>
</evidence>
<feature type="transmembrane region" description="Helical" evidence="8">
    <location>
        <begin position="320"/>
        <end position="341"/>
    </location>
</feature>
<dbReference type="EC" id="2.7.8.31" evidence="10"/>
<gene>
    <name evidence="10" type="ORF">ACFSGX_17490</name>
</gene>
<evidence type="ECO:0000256" key="2">
    <source>
        <dbReference type="ARBA" id="ARBA00006464"/>
    </source>
</evidence>
<evidence type="ECO:0000256" key="8">
    <source>
        <dbReference type="SAM" id="Phobius"/>
    </source>
</evidence>
<keyword evidence="11" id="KW-1185">Reference proteome</keyword>
<proteinExistence type="inferred from homology"/>
<feature type="domain" description="Bacterial sugar transferase" evidence="9">
    <location>
        <begin position="313"/>
        <end position="500"/>
    </location>
</feature>
<keyword evidence="3 10" id="KW-0808">Transferase</keyword>
<organism evidence="10 11">
    <name type="scientific">Sphingomonas arantia</name>
    <dbReference type="NCBI Taxonomy" id="1460676"/>
    <lineage>
        <taxon>Bacteria</taxon>
        <taxon>Pseudomonadati</taxon>
        <taxon>Pseudomonadota</taxon>
        <taxon>Alphaproteobacteria</taxon>
        <taxon>Sphingomonadales</taxon>
        <taxon>Sphingomonadaceae</taxon>
        <taxon>Sphingomonas</taxon>
    </lineage>
</organism>
<feature type="transmembrane region" description="Helical" evidence="8">
    <location>
        <begin position="141"/>
        <end position="163"/>
    </location>
</feature>
<sequence>MADAAVGYAEPVELRAVDPVGSADVAAADARMIAPAAVSSPAVARLGRALPFQLVAVATWLVDLTAIMLAALVCDAWRLPLWGVVPVAIACHSGIAQATGGYDTDALLLVRRALPRVLNAWVATVLALATLGHAFDAQIALPWRGLVLWFATGSIAIVAGRMFGLQVARQLKRAGLFQGRAAVVGTGRQGVAFADHLTRSDGLAMPLVGFFDDRPVTADVAAGLPLPYLGGVADLVRMIRAGAIDRVFLTMPWADETRIDAIVRALSATPVDILLLPDRGPLVPAGRSATAQARLRFLTVGERPLTPGQRFQKAVMDRTLALVALILCAPLMLAVAVAIRLDSGGPVLFRQLREGLNCRPFHILKFRTMYVQAGAAPIVQAGRRDPRVTRVGGFLRRTSLDELPQLINVLIGQMSLVGPRPHAPATRAGGVPFGEVVATYADRHKVKPGLTGWAQVCGWRGETATTDQLIRRLEHDMHYVNNWSIWFDVYILARTALTVLGQRSAY</sequence>
<evidence type="ECO:0000256" key="6">
    <source>
        <dbReference type="ARBA" id="ARBA00023136"/>
    </source>
</evidence>
<evidence type="ECO:0000256" key="3">
    <source>
        <dbReference type="ARBA" id="ARBA00022679"/>
    </source>
</evidence>
<dbReference type="NCBIfam" id="TIGR03023">
    <property type="entry name" value="WcaJ_sugtrans"/>
    <property type="match status" value="1"/>
</dbReference>
<dbReference type="RefSeq" id="WP_380931588.1">
    <property type="nucleotide sequence ID" value="NZ_JBHUGS010000005.1"/>
</dbReference>
<comment type="similarity">
    <text evidence="2">Belongs to the bacterial sugar transferase family.</text>
</comment>
<feature type="transmembrane region" description="Helical" evidence="8">
    <location>
        <begin position="79"/>
        <end position="96"/>
    </location>
</feature>
<keyword evidence="7" id="KW-0270">Exopolysaccharide synthesis</keyword>
<dbReference type="InterPro" id="IPR036291">
    <property type="entry name" value="NAD(P)-bd_dom_sf"/>
</dbReference>
<feature type="transmembrane region" description="Helical" evidence="8">
    <location>
        <begin position="117"/>
        <end position="135"/>
    </location>
</feature>
<dbReference type="InterPro" id="IPR017475">
    <property type="entry name" value="EPS_sugar_tfrase"/>
</dbReference>
<dbReference type="SUPFAM" id="SSF51735">
    <property type="entry name" value="NAD(P)-binding Rossmann-fold domains"/>
    <property type="match status" value="1"/>
</dbReference>
<protein>
    <submittedName>
        <fullName evidence="10">Undecaprenyl-phosphate glucose phosphotransferase</fullName>
        <ecNumber evidence="10">2.7.8.31</ecNumber>
    </submittedName>
</protein>
<dbReference type="InterPro" id="IPR017473">
    <property type="entry name" value="Undecaprenyl-P_gluc_Ptfrase"/>
</dbReference>
<evidence type="ECO:0000256" key="1">
    <source>
        <dbReference type="ARBA" id="ARBA00004141"/>
    </source>
</evidence>
<comment type="caution">
    <text evidence="10">The sequence shown here is derived from an EMBL/GenBank/DDBJ whole genome shotgun (WGS) entry which is preliminary data.</text>
</comment>
<feature type="transmembrane region" description="Helical" evidence="8">
    <location>
        <begin position="54"/>
        <end position="73"/>
    </location>
</feature>
<evidence type="ECO:0000256" key="4">
    <source>
        <dbReference type="ARBA" id="ARBA00022692"/>
    </source>
</evidence>
<keyword evidence="4 8" id="KW-0812">Transmembrane</keyword>
<evidence type="ECO:0000256" key="7">
    <source>
        <dbReference type="ARBA" id="ARBA00023169"/>
    </source>
</evidence>
<keyword evidence="6 8" id="KW-0472">Membrane</keyword>
<accession>A0ABW4U0Q1</accession>
<name>A0ABW4U0Q1_9SPHN</name>
<dbReference type="Pfam" id="PF13727">
    <property type="entry name" value="CoA_binding_3"/>
    <property type="match status" value="1"/>
</dbReference>
<dbReference type="PANTHER" id="PTHR30576:SF0">
    <property type="entry name" value="UNDECAPRENYL-PHOSPHATE N-ACETYLGALACTOSAMINYL 1-PHOSPHATE TRANSFERASE-RELATED"/>
    <property type="match status" value="1"/>
</dbReference>
<dbReference type="EMBL" id="JBHUGS010000005">
    <property type="protein sequence ID" value="MFD1952575.1"/>
    <property type="molecule type" value="Genomic_DNA"/>
</dbReference>
<dbReference type="InterPro" id="IPR003362">
    <property type="entry name" value="Bact_transf"/>
</dbReference>
<evidence type="ECO:0000256" key="5">
    <source>
        <dbReference type="ARBA" id="ARBA00022989"/>
    </source>
</evidence>
<keyword evidence="5 8" id="KW-1133">Transmembrane helix</keyword>